<name>A0A218MLS9_9VIRU</name>
<evidence type="ECO:0000256" key="1">
    <source>
        <dbReference type="SAM" id="MobiDB-lite"/>
    </source>
</evidence>
<reference evidence="2" key="1">
    <citation type="submission" date="2016-10" db="EMBL/GenBank/DDBJ databases">
        <authorList>
            <person name="Varghese N."/>
        </authorList>
    </citation>
    <scope>NUCLEOTIDE SEQUENCE</scope>
</reference>
<dbReference type="EMBL" id="KY052823">
    <property type="protein sequence ID" value="ASF00237.1"/>
    <property type="molecule type" value="Genomic_DNA"/>
</dbReference>
<protein>
    <submittedName>
        <fullName evidence="2">Uncharacterized protein</fullName>
    </submittedName>
</protein>
<evidence type="ECO:0000313" key="2">
    <source>
        <dbReference type="EMBL" id="ASF00237.1"/>
    </source>
</evidence>
<feature type="compositionally biased region" description="Polar residues" evidence="1">
    <location>
        <begin position="25"/>
        <end position="40"/>
    </location>
</feature>
<accession>A0A218MLS9</accession>
<proteinExistence type="predicted"/>
<feature type="region of interest" description="Disordered" evidence="1">
    <location>
        <begin position="22"/>
        <end position="51"/>
    </location>
</feature>
<organism evidence="2">
    <name type="scientific">uncultured virus</name>
    <dbReference type="NCBI Taxonomy" id="340016"/>
    <lineage>
        <taxon>Viruses</taxon>
        <taxon>environmental samples</taxon>
    </lineage>
</organism>
<sequence>MSDNNLTNIKQMSNEQIMQAIGQDDGSNTGSNIPRLSINRTPEDDDGNQLPVGHYTTYDSSVGQNVFGKPVTLRPFISAMQYMHYDAEKGEYVNRSIIFKSWKEEAIDILGGTKCGKIPFKERSSLTPEQLEHQRTIRCYKLVYGLLSFKDGKTSQGEPHTLENLPVLYRVTGTAFTPVSSALDQLKKRKKLMFNCTFSLDTKRQKKGGNVFYVPEIGVNADSNLQLSEDDMETLKAFQESIDIENAEVIDAYNSAKTKQSNVSDKIDAEIVEDIEDAPEKVLAS</sequence>
<reference evidence="2" key="2">
    <citation type="journal article" date="2017" name="Nat. Commun.">
        <title>Single-virus genomics reveals hidden cosmopolitan and abundant viruses.</title>
        <authorList>
            <person name="Martinez-Hernandez F."/>
            <person name="Fornas O."/>
            <person name="Lluesma Gomez M."/>
            <person name="Bolduc B."/>
            <person name="de la Cruz Pena M.J."/>
            <person name="Martinez J.M."/>
            <person name="Anton J."/>
            <person name="Gasol J.M."/>
            <person name="Rosselli R."/>
            <person name="Rodriguez-Valera F."/>
            <person name="Sullivan M.B."/>
            <person name="Acinas S.G."/>
            <person name="Martinez-Garcia M."/>
        </authorList>
    </citation>
    <scope>NUCLEOTIDE SEQUENCE</scope>
</reference>